<protein>
    <submittedName>
        <fullName evidence="1">Uncharacterized protein</fullName>
    </submittedName>
</protein>
<dbReference type="Proteomes" id="UP000554482">
    <property type="component" value="Unassembled WGS sequence"/>
</dbReference>
<dbReference type="AlphaFoldDB" id="A0A7J6VMD2"/>
<comment type="caution">
    <text evidence="1">The sequence shown here is derived from an EMBL/GenBank/DDBJ whole genome shotgun (WGS) entry which is preliminary data.</text>
</comment>
<sequence>MGFKAMIELSSSSCSGGTLAHLKHNDNIFHTETWLSLGESNVADSSSGFSICRAPDTCLLMDFLKEILLRRPVAATIGLTNPTGAARPAPSVGPALFVNKILWY</sequence>
<gene>
    <name evidence="1" type="ORF">FRX31_024158</name>
</gene>
<dbReference type="EMBL" id="JABWDY010029600">
    <property type="protein sequence ID" value="KAF5186254.1"/>
    <property type="molecule type" value="Genomic_DNA"/>
</dbReference>
<reference evidence="1 2" key="1">
    <citation type="submission" date="2020-06" db="EMBL/GenBank/DDBJ databases">
        <title>Transcriptomic and genomic resources for Thalictrum thalictroides and T. hernandezii: Facilitating candidate gene discovery in an emerging model plant lineage.</title>
        <authorList>
            <person name="Arias T."/>
            <person name="Riano-Pachon D.M."/>
            <person name="Di Stilio V.S."/>
        </authorList>
    </citation>
    <scope>NUCLEOTIDE SEQUENCE [LARGE SCALE GENOMIC DNA]</scope>
    <source>
        <strain evidence="2">cv. WT478/WT964</strain>
        <tissue evidence="1">Leaves</tissue>
    </source>
</reference>
<proteinExistence type="predicted"/>
<evidence type="ECO:0000313" key="1">
    <source>
        <dbReference type="EMBL" id="KAF5186254.1"/>
    </source>
</evidence>
<organism evidence="1 2">
    <name type="scientific">Thalictrum thalictroides</name>
    <name type="common">Rue-anemone</name>
    <name type="synonym">Anemone thalictroides</name>
    <dbReference type="NCBI Taxonomy" id="46969"/>
    <lineage>
        <taxon>Eukaryota</taxon>
        <taxon>Viridiplantae</taxon>
        <taxon>Streptophyta</taxon>
        <taxon>Embryophyta</taxon>
        <taxon>Tracheophyta</taxon>
        <taxon>Spermatophyta</taxon>
        <taxon>Magnoliopsida</taxon>
        <taxon>Ranunculales</taxon>
        <taxon>Ranunculaceae</taxon>
        <taxon>Thalictroideae</taxon>
        <taxon>Thalictrum</taxon>
    </lineage>
</organism>
<accession>A0A7J6VMD2</accession>
<name>A0A7J6VMD2_THATH</name>
<keyword evidence="2" id="KW-1185">Reference proteome</keyword>
<evidence type="ECO:0000313" key="2">
    <source>
        <dbReference type="Proteomes" id="UP000554482"/>
    </source>
</evidence>